<feature type="transmembrane region" description="Helical" evidence="1">
    <location>
        <begin position="12"/>
        <end position="29"/>
    </location>
</feature>
<gene>
    <name evidence="2" type="ORF">R50_0356</name>
</gene>
<dbReference type="EMBL" id="LR778114">
    <property type="protein sequence ID" value="CAB1127862.1"/>
    <property type="molecule type" value="Genomic_DNA"/>
</dbReference>
<feature type="transmembrane region" description="Helical" evidence="1">
    <location>
        <begin position="371"/>
        <end position="388"/>
    </location>
</feature>
<dbReference type="KEGG" id="hfv:R50_0356"/>
<organism evidence="2 3">
    <name type="scientific">Candidatus Hydrogenisulfobacillus filiaventi</name>
    <dbReference type="NCBI Taxonomy" id="2707344"/>
    <lineage>
        <taxon>Bacteria</taxon>
        <taxon>Bacillati</taxon>
        <taxon>Bacillota</taxon>
        <taxon>Clostridia</taxon>
        <taxon>Eubacteriales</taxon>
        <taxon>Clostridiales Family XVII. Incertae Sedis</taxon>
        <taxon>Candidatus Hydrogenisulfobacillus</taxon>
    </lineage>
</organism>
<keyword evidence="1" id="KW-1133">Transmembrane helix</keyword>
<protein>
    <submittedName>
        <fullName evidence="2">Uncharacterized protein</fullName>
    </submittedName>
</protein>
<accession>A0A6F8ZEH5</accession>
<feature type="transmembrane region" description="Helical" evidence="1">
    <location>
        <begin position="140"/>
        <end position="160"/>
    </location>
</feature>
<feature type="transmembrane region" description="Helical" evidence="1">
    <location>
        <begin position="316"/>
        <end position="336"/>
    </location>
</feature>
<feature type="transmembrane region" description="Helical" evidence="1">
    <location>
        <begin position="285"/>
        <end position="304"/>
    </location>
</feature>
<evidence type="ECO:0000313" key="3">
    <source>
        <dbReference type="Proteomes" id="UP000503399"/>
    </source>
</evidence>
<dbReference type="Proteomes" id="UP000503399">
    <property type="component" value="Chromosome"/>
</dbReference>
<keyword evidence="1" id="KW-0472">Membrane</keyword>
<proteinExistence type="predicted"/>
<feature type="transmembrane region" description="Helical" evidence="1">
    <location>
        <begin position="167"/>
        <end position="183"/>
    </location>
</feature>
<name>A0A6F8ZEH5_9FIRM</name>
<feature type="transmembrane region" description="Helical" evidence="1">
    <location>
        <begin position="74"/>
        <end position="107"/>
    </location>
</feature>
<evidence type="ECO:0000256" key="1">
    <source>
        <dbReference type="SAM" id="Phobius"/>
    </source>
</evidence>
<keyword evidence="3" id="KW-1185">Reference proteome</keyword>
<evidence type="ECO:0000313" key="2">
    <source>
        <dbReference type="EMBL" id="CAB1127862.1"/>
    </source>
</evidence>
<dbReference type="AlphaFoldDB" id="A0A6F8ZEH5"/>
<keyword evidence="1" id="KW-0812">Transmembrane</keyword>
<reference evidence="2 3" key="1">
    <citation type="submission" date="2020-02" db="EMBL/GenBank/DDBJ databases">
        <authorList>
            <person name="Hogendoorn C."/>
        </authorList>
    </citation>
    <scope>NUCLEOTIDE SEQUENCE [LARGE SCALE GENOMIC DNA]</scope>
    <source>
        <strain evidence="2">R501</strain>
    </source>
</reference>
<sequence length="520" mass="56361">MDGSSLLRRGGRLLFWLLPGLELVVLWHLDQVHRLVSGSATPVLEAASILQHGNGLLRGWFVSSDAYLFTDLPFYVAGVALGGVSAPVAHAVTWVVTVVNLAGFWVLMRRAAGARAAWAAVTAWLGLSPVVLWLAGFGNIHVGTIGLGWWLWTAATAFLYPQGPRAGGAWGSLTAAGVLAWLVAVSDPYAWVVVLLPAVAATWLDGRARPAWWRQVLMAVLLLAGAAASEARTWLDHHGVVMATLPAAFVPWAQVGPHLGRTLAGLWQLTGGWVLGRPLTEAGTMLRLIRLLLAGVAGWGWAGFFRSRPRGPARWWASALLAAAGFTALAGTFSTLGGPVRYLWPWSWWEAAGLGLWVARLTRRDWGREGWVVLVGAAVVAAGLVQGWQKPASAYTRAREQLLQVLTAARIPAVLSTAYEWGNDLTVQSRGRLRALSVAFRGGRLVPFNWEADVRWYRPQAGPVPALLLSRGQGRREGAAIRRQFGPPLRVLRVADKTVWVWSSSLTPRLGPPWFRVPGD</sequence>